<keyword evidence="4" id="KW-1185">Reference proteome</keyword>
<dbReference type="PANTHER" id="PTHR12072:SF4">
    <property type="entry name" value="CWF19-LIKE PROTEIN 1"/>
    <property type="match status" value="1"/>
</dbReference>
<dbReference type="Pfam" id="PF04676">
    <property type="entry name" value="CwfJ_C_2"/>
    <property type="match status" value="1"/>
</dbReference>
<dbReference type="STRING" id="554155.C5G0Z2"/>
<dbReference type="InterPro" id="IPR040194">
    <property type="entry name" value="Cwf19-like"/>
</dbReference>
<dbReference type="VEuPathDB" id="FungiDB:MCYG_08614"/>
<dbReference type="GeneID" id="9223996"/>
<dbReference type="OMA" id="IVPITHY"/>
<dbReference type="GO" id="GO:0071014">
    <property type="term" value="C:post-mRNA release spliceosomal complex"/>
    <property type="evidence" value="ECO:0007669"/>
    <property type="project" value="TreeGrafter"/>
</dbReference>
<dbReference type="PANTHER" id="PTHR12072">
    <property type="entry name" value="CWF19, CELL CYCLE CONTROL PROTEIN"/>
    <property type="match status" value="1"/>
</dbReference>
<dbReference type="InterPro" id="IPR006767">
    <property type="entry name" value="Cwf19-like_C_dom-2"/>
</dbReference>
<feature type="domain" description="Cwf19-like C-terminal" evidence="2">
    <location>
        <begin position="297"/>
        <end position="427"/>
    </location>
</feature>
<name>C5G0Z2_ARTOC</name>
<evidence type="ECO:0000313" key="3">
    <source>
        <dbReference type="EMBL" id="EEQ35795.1"/>
    </source>
</evidence>
<evidence type="ECO:0000313" key="4">
    <source>
        <dbReference type="Proteomes" id="UP000002035"/>
    </source>
</evidence>
<dbReference type="GO" id="GO:0000398">
    <property type="term" value="P:mRNA splicing, via spliceosome"/>
    <property type="evidence" value="ECO:0007669"/>
    <property type="project" value="TreeGrafter"/>
</dbReference>
<dbReference type="Pfam" id="PF04677">
    <property type="entry name" value="CwfJ_C_1"/>
    <property type="match status" value="1"/>
</dbReference>
<proteinExistence type="predicted"/>
<protein>
    <submittedName>
        <fullName evidence="3">CwfJ domain-containing protein</fullName>
    </submittedName>
</protein>
<dbReference type="RefSeq" id="XP_002842783.1">
    <property type="nucleotide sequence ID" value="XM_002842737.1"/>
</dbReference>
<evidence type="ECO:0000259" key="2">
    <source>
        <dbReference type="Pfam" id="PF04677"/>
    </source>
</evidence>
<dbReference type="GO" id="GO:0061632">
    <property type="term" value="F:RNA lariat debranching enzyme activator activity"/>
    <property type="evidence" value="ECO:0007669"/>
    <property type="project" value="TreeGrafter"/>
</dbReference>
<feature type="domain" description="Cwf19-like protein C-terminal" evidence="1">
    <location>
        <begin position="483"/>
        <end position="542"/>
    </location>
</feature>
<dbReference type="InterPro" id="IPR006768">
    <property type="entry name" value="Cwf19-like_C_dom-1"/>
</dbReference>
<dbReference type="HOGENOM" id="CLU_019955_3_0_1"/>
<evidence type="ECO:0000259" key="1">
    <source>
        <dbReference type="Pfam" id="PF04676"/>
    </source>
</evidence>
<dbReference type="CDD" id="cd07380">
    <property type="entry name" value="MPP_CWF19_N"/>
    <property type="match status" value="1"/>
</dbReference>
<organism evidence="3 4">
    <name type="scientific">Arthroderma otae (strain ATCC MYA-4605 / CBS 113480)</name>
    <name type="common">Microsporum canis</name>
    <dbReference type="NCBI Taxonomy" id="554155"/>
    <lineage>
        <taxon>Eukaryota</taxon>
        <taxon>Fungi</taxon>
        <taxon>Dikarya</taxon>
        <taxon>Ascomycota</taxon>
        <taxon>Pezizomycotina</taxon>
        <taxon>Eurotiomycetes</taxon>
        <taxon>Eurotiomycetidae</taxon>
        <taxon>Onygenales</taxon>
        <taxon>Arthrodermataceae</taxon>
        <taxon>Microsporum</taxon>
    </lineage>
</organism>
<dbReference type="eggNOG" id="KOG2476">
    <property type="taxonomic scope" value="Eukaryota"/>
</dbReference>
<reference evidence="4" key="1">
    <citation type="journal article" date="2012" name="MBio">
        <title>Comparative genome analysis of Trichophyton rubrum and related dermatophytes reveals candidate genes involved in infection.</title>
        <authorList>
            <person name="Martinez D.A."/>
            <person name="Oliver B.G."/>
            <person name="Graeser Y."/>
            <person name="Goldberg J.M."/>
            <person name="Li W."/>
            <person name="Martinez-Rossi N.M."/>
            <person name="Monod M."/>
            <person name="Shelest E."/>
            <person name="Barton R.C."/>
            <person name="Birch E."/>
            <person name="Brakhage A.A."/>
            <person name="Chen Z."/>
            <person name="Gurr S.J."/>
            <person name="Heiman D."/>
            <person name="Heitman J."/>
            <person name="Kosti I."/>
            <person name="Rossi A."/>
            <person name="Saif S."/>
            <person name="Samalova M."/>
            <person name="Saunders C.W."/>
            <person name="Shea T."/>
            <person name="Summerbell R.C."/>
            <person name="Xu J."/>
            <person name="Young S."/>
            <person name="Zeng Q."/>
            <person name="Birren B.W."/>
            <person name="Cuomo C.A."/>
            <person name="White T.C."/>
        </authorList>
    </citation>
    <scope>NUCLEOTIDE SEQUENCE [LARGE SCALE GENOMIC DNA]</scope>
    <source>
        <strain evidence="4">ATCC MYA-4605 / CBS 113480</strain>
    </source>
</reference>
<dbReference type="AlphaFoldDB" id="C5G0Z2"/>
<sequence length="547" mass="60662">MLTWIHRIVVGSVNSSFRGVFGKLQKLQAKQQFACAIIAGDLFGDSSAEDSTDELSALLRGAIEVVLPTYFTVGRYGIPKEVAEKLSKDDEICPNLFYLGRRGVLTTSEGIRIATLGGIDGPEPSNADVEEKYLPYHTETDAQSLCSAEKADILVTSQWPKSIEQGSNVPTGDITLEGSQCVANVCLALKPRYHFSSAAGTFYEREPFFHVPVDEYTVEKHITRFINLAPFSTTSKQKWLYAFTLDPKSVLPTSVPAGTTITPLTATPGKRGPLPSQKASYTRFRQDDGWQRPAKRARRDVPGPSECFFCLSNPSIATHLITSIGSDCYLTTAKGPLPTRDTFSTLGFPGHILIIPLIHAASLAVIDDADSRSATYTEVQKYRSSLHSMLQEKVGGALGAVTWEVSRGRGVHIHWQFMPVQSDLIHRGLVEAAFKVEAENLEYPKVEKRATNNDEPGDYFRVWIWAPKQLSDEETVTDRGVETTLVLPLSDKFRFDVQFGRTVMAKLLGLEDRVNWRDASQSQEEETADVDAFKKAFEKFDFSLTDN</sequence>
<accession>C5G0Z2</accession>
<dbReference type="Proteomes" id="UP000002035">
    <property type="component" value="Unassembled WGS sequence"/>
</dbReference>
<dbReference type="OrthoDB" id="444325at2759"/>
<dbReference type="EMBL" id="DS995709">
    <property type="protein sequence ID" value="EEQ35795.1"/>
    <property type="molecule type" value="Genomic_DNA"/>
</dbReference>
<gene>
    <name evidence="3" type="ORF">MCYG_08614</name>
</gene>